<accession>A0A4U5ME65</accession>
<feature type="chain" id="PRO_5020201189" description="Nematode cuticle collagen N-terminal domain-containing protein" evidence="2">
    <location>
        <begin position="22"/>
        <end position="139"/>
    </location>
</feature>
<feature type="compositionally biased region" description="Polar residues" evidence="1">
    <location>
        <begin position="54"/>
        <end position="65"/>
    </location>
</feature>
<dbReference type="Proteomes" id="UP000298663">
    <property type="component" value="Unassembled WGS sequence"/>
</dbReference>
<organism evidence="3 4">
    <name type="scientific">Steinernema carpocapsae</name>
    <name type="common">Entomopathogenic nematode</name>
    <dbReference type="NCBI Taxonomy" id="34508"/>
    <lineage>
        <taxon>Eukaryota</taxon>
        <taxon>Metazoa</taxon>
        <taxon>Ecdysozoa</taxon>
        <taxon>Nematoda</taxon>
        <taxon>Chromadorea</taxon>
        <taxon>Rhabditida</taxon>
        <taxon>Tylenchina</taxon>
        <taxon>Panagrolaimomorpha</taxon>
        <taxon>Strongyloidoidea</taxon>
        <taxon>Steinernematidae</taxon>
        <taxon>Steinernema</taxon>
    </lineage>
</organism>
<dbReference type="EMBL" id="AZBU02000008">
    <property type="protein sequence ID" value="TKR67466.1"/>
    <property type="molecule type" value="Genomic_DNA"/>
</dbReference>
<feature type="compositionally biased region" description="Polar residues" evidence="1">
    <location>
        <begin position="125"/>
        <end position="139"/>
    </location>
</feature>
<evidence type="ECO:0000313" key="4">
    <source>
        <dbReference type="Proteomes" id="UP000298663"/>
    </source>
</evidence>
<evidence type="ECO:0000256" key="1">
    <source>
        <dbReference type="SAM" id="MobiDB-lite"/>
    </source>
</evidence>
<keyword evidence="2" id="KW-0732">Signal</keyword>
<sequence length="139" mass="15333">MLAVFGLSILLLPVVIIYCHTAKRSVPTEEKIVLKDERVLSLNAPFSREDFDVPNSNSSNAQLSRNSKKKIQKKTNSGKQIAKITEKASPTLRTPSSSKRKKLEFKSSMETAVDEQSEHGEKTANSDSSLKSYTGTNCS</sequence>
<keyword evidence="4" id="KW-1185">Reference proteome</keyword>
<reference evidence="3 4" key="2">
    <citation type="journal article" date="2019" name="G3 (Bethesda)">
        <title>Hybrid Assembly of the Genome of the Entomopathogenic Nematode Steinernema carpocapsae Identifies the X-Chromosome.</title>
        <authorList>
            <person name="Serra L."/>
            <person name="Macchietto M."/>
            <person name="Macias-Munoz A."/>
            <person name="McGill C.J."/>
            <person name="Rodriguez I.M."/>
            <person name="Rodriguez B."/>
            <person name="Murad R."/>
            <person name="Mortazavi A."/>
        </authorList>
    </citation>
    <scope>NUCLEOTIDE SEQUENCE [LARGE SCALE GENOMIC DNA]</scope>
    <source>
        <strain evidence="3 4">ALL</strain>
    </source>
</reference>
<feature type="region of interest" description="Disordered" evidence="1">
    <location>
        <begin position="48"/>
        <end position="139"/>
    </location>
</feature>
<protein>
    <recommendedName>
        <fullName evidence="5">Nematode cuticle collagen N-terminal domain-containing protein</fullName>
    </recommendedName>
</protein>
<reference evidence="3 4" key="1">
    <citation type="journal article" date="2015" name="Genome Biol.">
        <title>Comparative genomics of Steinernema reveals deeply conserved gene regulatory networks.</title>
        <authorList>
            <person name="Dillman A.R."/>
            <person name="Macchietto M."/>
            <person name="Porter C.F."/>
            <person name="Rogers A."/>
            <person name="Williams B."/>
            <person name="Antoshechkin I."/>
            <person name="Lee M.M."/>
            <person name="Goodwin Z."/>
            <person name="Lu X."/>
            <person name="Lewis E.E."/>
            <person name="Goodrich-Blair H."/>
            <person name="Stock S.P."/>
            <person name="Adams B.J."/>
            <person name="Sternberg P.W."/>
            <person name="Mortazavi A."/>
        </authorList>
    </citation>
    <scope>NUCLEOTIDE SEQUENCE [LARGE SCALE GENOMIC DNA]</scope>
    <source>
        <strain evidence="3 4">ALL</strain>
    </source>
</reference>
<gene>
    <name evidence="3" type="ORF">L596_023615</name>
</gene>
<evidence type="ECO:0000313" key="3">
    <source>
        <dbReference type="EMBL" id="TKR67466.1"/>
    </source>
</evidence>
<proteinExistence type="predicted"/>
<comment type="caution">
    <text evidence="3">The sequence shown here is derived from an EMBL/GenBank/DDBJ whole genome shotgun (WGS) entry which is preliminary data.</text>
</comment>
<name>A0A4U5ME65_STECR</name>
<feature type="signal peptide" evidence="2">
    <location>
        <begin position="1"/>
        <end position="21"/>
    </location>
</feature>
<evidence type="ECO:0000256" key="2">
    <source>
        <dbReference type="SAM" id="SignalP"/>
    </source>
</evidence>
<dbReference type="AlphaFoldDB" id="A0A4U5ME65"/>
<evidence type="ECO:0008006" key="5">
    <source>
        <dbReference type="Google" id="ProtNLM"/>
    </source>
</evidence>